<feature type="region of interest" description="Disordered" evidence="1">
    <location>
        <begin position="1018"/>
        <end position="1048"/>
    </location>
</feature>
<dbReference type="Gramene" id="Pp3c20_5200V3.3">
    <property type="protein sequence ID" value="Pp3c20_5200V3.3"/>
    <property type="gene ID" value="Pp3c20_5200"/>
</dbReference>
<accession>A0A2K1IU45</accession>
<organism evidence="3">
    <name type="scientific">Physcomitrium patens</name>
    <name type="common">Spreading-leaved earth moss</name>
    <name type="synonym">Physcomitrella patens</name>
    <dbReference type="NCBI Taxonomy" id="3218"/>
    <lineage>
        <taxon>Eukaryota</taxon>
        <taxon>Viridiplantae</taxon>
        <taxon>Streptophyta</taxon>
        <taxon>Embryophyta</taxon>
        <taxon>Bryophyta</taxon>
        <taxon>Bryophytina</taxon>
        <taxon>Bryopsida</taxon>
        <taxon>Funariidae</taxon>
        <taxon>Funariales</taxon>
        <taxon>Funariaceae</taxon>
        <taxon>Physcomitrium</taxon>
    </lineage>
</organism>
<dbReference type="KEGG" id="ppp:112273022"/>
<dbReference type="RefSeq" id="XP_024357102.1">
    <property type="nucleotide sequence ID" value="XM_024501334.2"/>
</dbReference>
<feature type="domain" description="Agenet" evidence="2">
    <location>
        <begin position="889"/>
        <end position="947"/>
    </location>
</feature>
<dbReference type="Gramene" id="Pp3c20_5200V3.1">
    <property type="protein sequence ID" value="Pp3c20_5200V3.1"/>
    <property type="gene ID" value="Pp3c20_5200"/>
</dbReference>
<dbReference type="PANTHER" id="PTHR48429:SF1">
    <property type="entry name" value="AGENET DOMAIN-CONTAINING PROTEIN"/>
    <property type="match status" value="1"/>
</dbReference>
<gene>
    <name evidence="4" type="primary">LOC112273022</name>
    <name evidence="3" type="ORF">PHYPA_024737</name>
</gene>
<dbReference type="OrthoDB" id="433924at2759"/>
<reference evidence="3 5" key="2">
    <citation type="journal article" date="2018" name="Plant J.">
        <title>The Physcomitrella patens chromosome-scale assembly reveals moss genome structure and evolution.</title>
        <authorList>
            <person name="Lang D."/>
            <person name="Ullrich K.K."/>
            <person name="Murat F."/>
            <person name="Fuchs J."/>
            <person name="Jenkins J."/>
            <person name="Haas F.B."/>
            <person name="Piednoel M."/>
            <person name="Gundlach H."/>
            <person name="Van Bel M."/>
            <person name="Meyberg R."/>
            <person name="Vives C."/>
            <person name="Morata J."/>
            <person name="Symeonidi A."/>
            <person name="Hiss M."/>
            <person name="Muchero W."/>
            <person name="Kamisugi Y."/>
            <person name="Saleh O."/>
            <person name="Blanc G."/>
            <person name="Decker E.L."/>
            <person name="van Gessel N."/>
            <person name="Grimwood J."/>
            <person name="Hayes R.D."/>
            <person name="Graham S.W."/>
            <person name="Gunter L.E."/>
            <person name="McDaniel S.F."/>
            <person name="Hoernstein S.N.W."/>
            <person name="Larsson A."/>
            <person name="Li F.W."/>
            <person name="Perroud P.F."/>
            <person name="Phillips J."/>
            <person name="Ranjan P."/>
            <person name="Rokshar D.S."/>
            <person name="Rothfels C.J."/>
            <person name="Schneider L."/>
            <person name="Shu S."/>
            <person name="Stevenson D.W."/>
            <person name="Thummler F."/>
            <person name="Tillich M."/>
            <person name="Villarreal Aguilar J.C."/>
            <person name="Widiez T."/>
            <person name="Wong G.K."/>
            <person name="Wymore A."/>
            <person name="Zhang Y."/>
            <person name="Zimmer A.D."/>
            <person name="Quatrano R.S."/>
            <person name="Mayer K.F.X."/>
            <person name="Goodstein D."/>
            <person name="Casacuberta J.M."/>
            <person name="Vandepoele K."/>
            <person name="Reski R."/>
            <person name="Cuming A.C."/>
            <person name="Tuskan G.A."/>
            <person name="Maumus F."/>
            <person name="Salse J."/>
            <person name="Schmutz J."/>
            <person name="Rensing S.A."/>
        </authorList>
    </citation>
    <scope>NUCLEOTIDE SEQUENCE [LARGE SCALE GENOMIC DNA]</scope>
    <source>
        <strain evidence="4 5">cv. Gransden 2004</strain>
    </source>
</reference>
<reference evidence="4" key="3">
    <citation type="submission" date="2020-12" db="UniProtKB">
        <authorList>
            <consortium name="EnsemblPlants"/>
        </authorList>
    </citation>
    <scope>IDENTIFICATION</scope>
</reference>
<dbReference type="InterPro" id="IPR008395">
    <property type="entry name" value="Agenet-like_dom"/>
</dbReference>
<dbReference type="STRING" id="3218.A0A2K1IU45"/>
<dbReference type="GeneID" id="112273022"/>
<evidence type="ECO:0000313" key="4">
    <source>
        <dbReference type="EnsemblPlants" id="Pp3c20_5200V3.1"/>
    </source>
</evidence>
<dbReference type="Gramene" id="Pp3c20_5200V3.2">
    <property type="protein sequence ID" value="Pp3c20_5200V3.2"/>
    <property type="gene ID" value="Pp3c20_5200"/>
</dbReference>
<dbReference type="PaxDb" id="3218-PP1S9_69V6.1"/>
<dbReference type="Pfam" id="PF05641">
    <property type="entry name" value="Agenet"/>
    <property type="match status" value="1"/>
</dbReference>
<feature type="compositionally biased region" description="Polar residues" evidence="1">
    <location>
        <begin position="734"/>
        <end position="745"/>
    </location>
</feature>
<evidence type="ECO:0000313" key="3">
    <source>
        <dbReference type="EMBL" id="PNR32795.1"/>
    </source>
</evidence>
<evidence type="ECO:0000259" key="2">
    <source>
        <dbReference type="SMART" id="SM00743"/>
    </source>
</evidence>
<feature type="region of interest" description="Disordered" evidence="1">
    <location>
        <begin position="734"/>
        <end position="790"/>
    </location>
</feature>
<dbReference type="EnsemblPlants" id="Pp3c20_5200V3.2">
    <property type="protein sequence ID" value="Pp3c20_5200V3.2"/>
    <property type="gene ID" value="Pp3c20_5200"/>
</dbReference>
<feature type="compositionally biased region" description="Basic and acidic residues" evidence="1">
    <location>
        <begin position="224"/>
        <end position="234"/>
    </location>
</feature>
<dbReference type="InterPro" id="IPR055274">
    <property type="entry name" value="SWO1"/>
</dbReference>
<protein>
    <recommendedName>
        <fullName evidence="2">Agenet domain-containing protein</fullName>
    </recommendedName>
</protein>
<keyword evidence="5" id="KW-1185">Reference proteome</keyword>
<reference evidence="3 5" key="1">
    <citation type="journal article" date="2008" name="Science">
        <title>The Physcomitrella genome reveals evolutionary insights into the conquest of land by plants.</title>
        <authorList>
            <person name="Rensing S."/>
            <person name="Lang D."/>
            <person name="Zimmer A."/>
            <person name="Terry A."/>
            <person name="Salamov A."/>
            <person name="Shapiro H."/>
            <person name="Nishiyama T."/>
            <person name="Perroud P.-F."/>
            <person name="Lindquist E."/>
            <person name="Kamisugi Y."/>
            <person name="Tanahashi T."/>
            <person name="Sakakibara K."/>
            <person name="Fujita T."/>
            <person name="Oishi K."/>
            <person name="Shin-I T."/>
            <person name="Kuroki Y."/>
            <person name="Toyoda A."/>
            <person name="Suzuki Y."/>
            <person name="Hashimoto A."/>
            <person name="Yamaguchi K."/>
            <person name="Sugano A."/>
            <person name="Kohara Y."/>
            <person name="Fujiyama A."/>
            <person name="Anterola A."/>
            <person name="Aoki S."/>
            <person name="Ashton N."/>
            <person name="Barbazuk W.B."/>
            <person name="Barker E."/>
            <person name="Bennetzen J."/>
            <person name="Bezanilla M."/>
            <person name="Blankenship R."/>
            <person name="Cho S.H."/>
            <person name="Dutcher S."/>
            <person name="Estelle M."/>
            <person name="Fawcett J.A."/>
            <person name="Gundlach H."/>
            <person name="Hanada K."/>
            <person name="Heyl A."/>
            <person name="Hicks K.A."/>
            <person name="Hugh J."/>
            <person name="Lohr M."/>
            <person name="Mayer K."/>
            <person name="Melkozernov A."/>
            <person name="Murata T."/>
            <person name="Nelson D."/>
            <person name="Pils B."/>
            <person name="Prigge M."/>
            <person name="Reiss B."/>
            <person name="Renner T."/>
            <person name="Rombauts S."/>
            <person name="Rushton P."/>
            <person name="Sanderfoot A."/>
            <person name="Schween G."/>
            <person name="Shiu S.-H."/>
            <person name="Stueber K."/>
            <person name="Theodoulou F.L."/>
            <person name="Tu H."/>
            <person name="Van de Peer Y."/>
            <person name="Verrier P.J."/>
            <person name="Waters E."/>
            <person name="Wood A."/>
            <person name="Yang L."/>
            <person name="Cove D."/>
            <person name="Cuming A."/>
            <person name="Hasebe M."/>
            <person name="Lucas S."/>
            <person name="Mishler D.B."/>
            <person name="Reski R."/>
            <person name="Grigoriev I."/>
            <person name="Quatrano R.S."/>
            <person name="Boore J.L."/>
        </authorList>
    </citation>
    <scope>NUCLEOTIDE SEQUENCE [LARGE SCALE GENOMIC DNA]</scope>
    <source>
        <strain evidence="4 5">cv. Gransden 2004</strain>
    </source>
</reference>
<dbReference type="PANTHER" id="PTHR48429">
    <property type="entry name" value="AGENET DOMAIN-CONTAINING PROTEIN"/>
    <property type="match status" value="1"/>
</dbReference>
<dbReference type="SMART" id="SM00743">
    <property type="entry name" value="Agenet"/>
    <property type="match status" value="1"/>
</dbReference>
<evidence type="ECO:0000313" key="5">
    <source>
        <dbReference type="Proteomes" id="UP000006727"/>
    </source>
</evidence>
<dbReference type="EnsemblPlants" id="Pp3c20_5200V3.3">
    <property type="protein sequence ID" value="Pp3c20_5200V3.3"/>
    <property type="gene ID" value="Pp3c20_5200"/>
</dbReference>
<dbReference type="EnsemblPlants" id="Pp3c20_5200V3.1">
    <property type="protein sequence ID" value="Pp3c20_5200V3.1"/>
    <property type="gene ID" value="Pp3c20_5200"/>
</dbReference>
<dbReference type="InterPro" id="IPR014002">
    <property type="entry name" value="Agenet_dom_plant"/>
</dbReference>
<dbReference type="EMBL" id="ABEU02000020">
    <property type="protein sequence ID" value="PNR32795.1"/>
    <property type="molecule type" value="Genomic_DNA"/>
</dbReference>
<feature type="region of interest" description="Disordered" evidence="1">
    <location>
        <begin position="215"/>
        <end position="234"/>
    </location>
</feature>
<dbReference type="Proteomes" id="UP000006727">
    <property type="component" value="Chromosome 20"/>
</dbReference>
<dbReference type="AlphaFoldDB" id="A0A2K1IU45"/>
<name>A0A2K1IU45_PHYPA</name>
<sequence>MGKGTIDRRRPDGELTVVRRLIDPSESEIAATPTIPEDASLRQAREYDKGWDGSLRGLDGGASSYDTVGVPDNISDVGREEPSIAFIASGENNNVESSLVSRRVSQNTEMGRLRQLNSERDLEEASSLLFNNPMKLQLKAQILVLGDLLKGVVPSSDLLKEACSKLVEGVETKFFEPVVTQRGVQDLQCKMTKIPNVPGEFNFRNIEDELCVPGRPLTSEEPPSDEKEFLSSDDGLARERDLATSGHLMITQNNIMTARSNSNVGEEKSQAAGISGQDDDKHLNLAQASAQDALTTATSALAQSHMVWARLHSHDHSEEGATRDARIASVAATVAAAASVAKAAVEAARAIAEVSMNAFIQTGACHAVKTGASIPEFGSKNFSQSLQVTSWDQTHHSIRENATTASHPKTDIVESVVQAAGRAAEAASQAGTVLVNTNPLITASCWGGFWSRKQTEVDGEHERSEYGGMNEANEMHAVYGVDEVDGRHKVGALNLTDAVNGANDLARAGEKYVALEPEAMHAENYVFQKELNAAMDTNVHEDYKVYQNVVNHEISNDVAAANEEASAENENEDDREVAAACEGQGEVGLVNVYDDKAIVEQECEVNLVNEDQDPMAGAIDGKLTATNKGEVGFANEDQDDVCEPNKVSVVKEVDLHELAVMDIVDVPNEIAAVNEVDVSNETMEPIEEGQRINSSLEKFKRERGRCFEVPSRAKSFKELAGISSTTAPIQTVENAKQMQLYSPTGRSKDRDENVGGGKRSARHIESAPTSSSEKDATMRVSVDPGDESITREPSEKILDASVVEVMIDEVGLRGAWFLGKVIRMTPNEAFVELDDLLTENGKVKAREWFPLVQGNTPNPSRRHVRPVHPFSIVGEAGVRKQRRVSLVSQTWNISDHVDAFVHNAWWEGIVVSLNDMDATQATICFPGESKIQVVKTWNLRPSFKWKDNKWIPLKHSELLENQRPWKRQKFRDLSWELLNNGPDELVTQKSNGETSDGKILRTKLHEDRAFICELTSAQNARQSPARDQEESLTPVQQPGQKKAEVKGGEITMNCKCREET</sequence>
<evidence type="ECO:0000256" key="1">
    <source>
        <dbReference type="SAM" id="MobiDB-lite"/>
    </source>
</evidence>
<proteinExistence type="predicted"/>